<feature type="region of interest" description="Disordered" evidence="1">
    <location>
        <begin position="1"/>
        <end position="29"/>
    </location>
</feature>
<name>A0A6A6WV50_9PLEO</name>
<sequence length="60" mass="6646">MRGALDQGQQSSQKRSQTGPATQTEPVIRLRAGHQRRFFSTTSLAMRSCDGAALHSFRLL</sequence>
<organism evidence="2 3">
    <name type="scientific">Melanomma pulvis-pyrius CBS 109.77</name>
    <dbReference type="NCBI Taxonomy" id="1314802"/>
    <lineage>
        <taxon>Eukaryota</taxon>
        <taxon>Fungi</taxon>
        <taxon>Dikarya</taxon>
        <taxon>Ascomycota</taxon>
        <taxon>Pezizomycotina</taxon>
        <taxon>Dothideomycetes</taxon>
        <taxon>Pleosporomycetidae</taxon>
        <taxon>Pleosporales</taxon>
        <taxon>Melanommataceae</taxon>
        <taxon>Melanomma</taxon>
    </lineage>
</organism>
<dbReference type="EMBL" id="MU002280">
    <property type="protein sequence ID" value="KAF2787784.1"/>
    <property type="molecule type" value="Genomic_DNA"/>
</dbReference>
<evidence type="ECO:0000256" key="1">
    <source>
        <dbReference type="SAM" id="MobiDB-lite"/>
    </source>
</evidence>
<dbReference type="Proteomes" id="UP000799757">
    <property type="component" value="Unassembled WGS sequence"/>
</dbReference>
<proteinExistence type="predicted"/>
<protein>
    <submittedName>
        <fullName evidence="2">Uncharacterized protein</fullName>
    </submittedName>
</protein>
<feature type="compositionally biased region" description="Polar residues" evidence="1">
    <location>
        <begin position="7"/>
        <end position="25"/>
    </location>
</feature>
<evidence type="ECO:0000313" key="2">
    <source>
        <dbReference type="EMBL" id="KAF2787784.1"/>
    </source>
</evidence>
<evidence type="ECO:0000313" key="3">
    <source>
        <dbReference type="Proteomes" id="UP000799757"/>
    </source>
</evidence>
<keyword evidence="3" id="KW-1185">Reference proteome</keyword>
<dbReference type="AlphaFoldDB" id="A0A6A6WV50"/>
<reference evidence="2" key="1">
    <citation type="journal article" date="2020" name="Stud. Mycol.">
        <title>101 Dothideomycetes genomes: a test case for predicting lifestyles and emergence of pathogens.</title>
        <authorList>
            <person name="Haridas S."/>
            <person name="Albert R."/>
            <person name="Binder M."/>
            <person name="Bloem J."/>
            <person name="Labutti K."/>
            <person name="Salamov A."/>
            <person name="Andreopoulos B."/>
            <person name="Baker S."/>
            <person name="Barry K."/>
            <person name="Bills G."/>
            <person name="Bluhm B."/>
            <person name="Cannon C."/>
            <person name="Castanera R."/>
            <person name="Culley D."/>
            <person name="Daum C."/>
            <person name="Ezra D."/>
            <person name="Gonzalez J."/>
            <person name="Henrissat B."/>
            <person name="Kuo A."/>
            <person name="Liang C."/>
            <person name="Lipzen A."/>
            <person name="Lutzoni F."/>
            <person name="Magnuson J."/>
            <person name="Mondo S."/>
            <person name="Nolan M."/>
            <person name="Ohm R."/>
            <person name="Pangilinan J."/>
            <person name="Park H.-J."/>
            <person name="Ramirez L."/>
            <person name="Alfaro M."/>
            <person name="Sun H."/>
            <person name="Tritt A."/>
            <person name="Yoshinaga Y."/>
            <person name="Zwiers L.-H."/>
            <person name="Turgeon B."/>
            <person name="Goodwin S."/>
            <person name="Spatafora J."/>
            <person name="Crous P."/>
            <person name="Grigoriev I."/>
        </authorList>
    </citation>
    <scope>NUCLEOTIDE SEQUENCE</scope>
    <source>
        <strain evidence="2">CBS 109.77</strain>
    </source>
</reference>
<gene>
    <name evidence="2" type="ORF">K505DRAFT_329432</name>
</gene>
<accession>A0A6A6WV50</accession>